<dbReference type="InterPro" id="IPR042099">
    <property type="entry name" value="ANL_N_sf"/>
</dbReference>
<protein>
    <recommendedName>
        <fullName evidence="1">AMP-dependent synthetase/ligase domain-containing protein</fullName>
    </recommendedName>
</protein>
<name>A0AA38T817_9ASTR</name>
<dbReference type="Gene3D" id="3.40.50.12780">
    <property type="entry name" value="N-terminal domain of ligase-like"/>
    <property type="match status" value="4"/>
</dbReference>
<evidence type="ECO:0000259" key="1">
    <source>
        <dbReference type="Pfam" id="PF00501"/>
    </source>
</evidence>
<comment type="caution">
    <text evidence="2">The sequence shown here is derived from an EMBL/GenBank/DDBJ whole genome shotgun (WGS) entry which is preliminary data.</text>
</comment>
<feature type="domain" description="AMP-dependent synthetase/ligase" evidence="1">
    <location>
        <begin position="671"/>
        <end position="796"/>
    </location>
</feature>
<proteinExistence type="predicted"/>
<dbReference type="EMBL" id="JARYMX010000003">
    <property type="protein sequence ID" value="KAJ9556080.1"/>
    <property type="molecule type" value="Genomic_DNA"/>
</dbReference>
<dbReference type="AlphaFoldDB" id="A0AA38T817"/>
<feature type="domain" description="AMP-dependent synthetase/ligase" evidence="1">
    <location>
        <begin position="210"/>
        <end position="426"/>
    </location>
</feature>
<dbReference type="GO" id="GO:0005783">
    <property type="term" value="C:endoplasmic reticulum"/>
    <property type="evidence" value="ECO:0007669"/>
    <property type="project" value="TreeGrafter"/>
</dbReference>
<keyword evidence="3" id="KW-1185">Reference proteome</keyword>
<dbReference type="Proteomes" id="UP001172457">
    <property type="component" value="Chromosome 3"/>
</dbReference>
<dbReference type="SUPFAM" id="SSF56801">
    <property type="entry name" value="Acetyl-CoA synthetase-like"/>
    <property type="match status" value="2"/>
</dbReference>
<evidence type="ECO:0000313" key="2">
    <source>
        <dbReference type="EMBL" id="KAJ9556080.1"/>
    </source>
</evidence>
<dbReference type="GO" id="GO:0016020">
    <property type="term" value="C:membrane"/>
    <property type="evidence" value="ECO:0007669"/>
    <property type="project" value="TreeGrafter"/>
</dbReference>
<dbReference type="InterPro" id="IPR000873">
    <property type="entry name" value="AMP-dep_synth/lig_dom"/>
</dbReference>
<dbReference type="GO" id="GO:0004467">
    <property type="term" value="F:long-chain fatty acid-CoA ligase activity"/>
    <property type="evidence" value="ECO:0007669"/>
    <property type="project" value="TreeGrafter"/>
</dbReference>
<organism evidence="2 3">
    <name type="scientific">Centaurea solstitialis</name>
    <name type="common">yellow star-thistle</name>
    <dbReference type="NCBI Taxonomy" id="347529"/>
    <lineage>
        <taxon>Eukaryota</taxon>
        <taxon>Viridiplantae</taxon>
        <taxon>Streptophyta</taxon>
        <taxon>Embryophyta</taxon>
        <taxon>Tracheophyta</taxon>
        <taxon>Spermatophyta</taxon>
        <taxon>Magnoliopsida</taxon>
        <taxon>eudicotyledons</taxon>
        <taxon>Gunneridae</taxon>
        <taxon>Pentapetalae</taxon>
        <taxon>asterids</taxon>
        <taxon>campanulids</taxon>
        <taxon>Asterales</taxon>
        <taxon>Asteraceae</taxon>
        <taxon>Carduoideae</taxon>
        <taxon>Cardueae</taxon>
        <taxon>Centaureinae</taxon>
        <taxon>Centaurea</taxon>
    </lineage>
</organism>
<accession>A0AA38T817</accession>
<dbReference type="PANTHER" id="PTHR43272:SF87">
    <property type="entry name" value="LONG-CHAIN-FATTY-ACID--COA LIGASE"/>
    <property type="match status" value="1"/>
</dbReference>
<dbReference type="Pfam" id="PF00501">
    <property type="entry name" value="AMP-binding"/>
    <property type="match status" value="4"/>
</dbReference>
<feature type="domain" description="AMP-dependent synthetase/ligase" evidence="1">
    <location>
        <begin position="67"/>
        <end position="190"/>
    </location>
</feature>
<feature type="domain" description="AMP-dependent synthetase/ligase" evidence="1">
    <location>
        <begin position="814"/>
        <end position="1027"/>
    </location>
</feature>
<reference evidence="2" key="1">
    <citation type="submission" date="2023-03" db="EMBL/GenBank/DDBJ databases">
        <title>Chromosome-scale reference genome and RAD-based genetic map of yellow starthistle (Centaurea solstitialis) reveal putative structural variation and QTLs associated with invader traits.</title>
        <authorList>
            <person name="Reatini B."/>
            <person name="Cang F.A."/>
            <person name="Jiang Q."/>
            <person name="Mckibben M.T.W."/>
            <person name="Barker M.S."/>
            <person name="Rieseberg L.H."/>
            <person name="Dlugosch K.M."/>
        </authorList>
    </citation>
    <scope>NUCLEOTIDE SEQUENCE</scope>
    <source>
        <strain evidence="2">CAN-66</strain>
        <tissue evidence="2">Leaf</tissue>
    </source>
</reference>
<gene>
    <name evidence="2" type="ORF">OSB04_010694</name>
</gene>
<dbReference type="PANTHER" id="PTHR43272">
    <property type="entry name" value="LONG-CHAIN-FATTY-ACID--COA LIGASE"/>
    <property type="match status" value="1"/>
</dbReference>
<sequence>MIKKRYVVEIENAKDGDESRPSVGPIYRNVLAKHGFRPLPNHLHTCWDVFRLSVEKYPNNQMLGEREIIDGKVGKYVWLSYKEVYDTILKVGDSICSRGIQKGARCGIYGVNCTKWVVSMQACNAHGLHCVPLYDTLGAGAVKYIICHAEISIVFAEETKISEVLKTFPDTANYLGTLVSFGTITNDQKLDAEKYGLEIYSWEEFLHLFRVSDVYFSYLPLAHIFDRMVEDLFIFAGASIGFWRGDIKLLIDDLKELKPTIFCSVPRVLDRIYSGLVEKISSGGFLKHTLFNIAYNYKLHYMSKGYKHEEAAPRLDKIIFSKVKEGLGGNIRLIFSGAAPLSASVETFLRVVTCAHVLQGYGLTETCAGSFVAQTNELSMSGTVGPPLPNVDVCLVSVPEMGYDALANIPRGEILLRGNSLFLGYYKREDLTKEVLVDGWLHTGDIGEWQPDGSMKIIDRKKNIFKLSQGEYVAVENLETYSPLSLPLIRSGIPKCSDMGIWQQLRVLPCGGCQSKQELLEHWAAENGVSGDFCTICENPDTNAYILGELTRIAKEKKLKGFEFVKVVHVEPLPFDMDRDLLTPTFKKKRAQFLKYYQIDSLMGMMKKRYVVEVEKAKEGDESRPSVGPVYRNVLVKHGFRPLPDALHTCWDVFRLSVEKYPNNQMLGEREIIDGKVGKYVWLSYKEVYDTVLKVGNSICSRGIQKGARCGIYGVNCTKWVVSMQACNAHGLHCVPLYDSLGAGAVKYIICHAEISIVFAEETKISEVLKTFPDTANYLTTLVSFGTITNEQKLDAAKFGLEIYSWEDFLHLFRVTDVYFSYLPLAHIFDRVTEELFISTGASIGFWRGDIKLLMDDLKELKPTVFCSVPRVLDRIYTGLVEKISSGGFLKHTLFNIAYNYSLIAYAFRSLFPSLMIQFAAKLVKEGLGGNIRLILSGAAPLSASVETFLRVVTCAHVLQGYGLTETCAGSFVAQPDELSMTGTVGPPLPNVDVCLVSVPEMGYDALASIPRGEILLRGNCLFSGYYKREDLTKEVLIDGWFHTGDIGEWQPDGSMKIIDRKKNIFKLSQGEYVAVENLENIFSLVPTIDSLKGFEFVKAVHVDPLPFDMDRDLLTPTFKKKRAQFLKYYQNVVDGMYKSSRR</sequence>
<evidence type="ECO:0000313" key="3">
    <source>
        <dbReference type="Proteomes" id="UP001172457"/>
    </source>
</evidence>